<keyword evidence="5" id="KW-1185">Reference proteome</keyword>
<dbReference type="InterPro" id="IPR009061">
    <property type="entry name" value="DNA-bd_dom_put_sf"/>
</dbReference>
<dbReference type="InterPro" id="IPR047057">
    <property type="entry name" value="MerR_fam"/>
</dbReference>
<dbReference type="Gene3D" id="1.10.1660.10">
    <property type="match status" value="1"/>
</dbReference>
<dbReference type="InterPro" id="IPR000551">
    <property type="entry name" value="MerR-type_HTH_dom"/>
</dbReference>
<sequence>MRIGEVARQAGVSVRALRYYEEQDLLQAERSSGGQRQYPDSAVDRVHLIQQLFAAGLPSRSVREVLRCVYSGTVSPGLLDQLESERARISGRINELLAARDRLDGVIATTRNPPPECTHAQALDGPALSAAPSSTHRPAHRTTGR</sequence>
<dbReference type="PRINTS" id="PR00040">
    <property type="entry name" value="HTHMERR"/>
</dbReference>
<accession>A0ABT9KND4</accession>
<dbReference type="SUPFAM" id="SSF46955">
    <property type="entry name" value="Putative DNA-binding domain"/>
    <property type="match status" value="1"/>
</dbReference>
<gene>
    <name evidence="4" type="ORF">JOF35_002202</name>
</gene>
<keyword evidence="1 4" id="KW-0238">DNA-binding</keyword>
<protein>
    <submittedName>
        <fullName evidence="4">DNA-binding transcriptional MerR regulator</fullName>
    </submittedName>
</protein>
<dbReference type="EMBL" id="JAURUE010000001">
    <property type="protein sequence ID" value="MDP9609925.1"/>
    <property type="molecule type" value="Genomic_DNA"/>
</dbReference>
<reference evidence="4 5" key="1">
    <citation type="submission" date="2023-07" db="EMBL/GenBank/DDBJ databases">
        <title>Sequencing the genomes of 1000 actinobacteria strains.</title>
        <authorList>
            <person name="Klenk H.-P."/>
        </authorList>
    </citation>
    <scope>NUCLEOTIDE SEQUENCE [LARGE SCALE GENOMIC DNA]</scope>
    <source>
        <strain evidence="4 5">DSM 41600</strain>
    </source>
</reference>
<dbReference type="PANTHER" id="PTHR30204">
    <property type="entry name" value="REDOX-CYCLING DRUG-SENSING TRANSCRIPTIONAL ACTIVATOR SOXR"/>
    <property type="match status" value="1"/>
</dbReference>
<dbReference type="PANTHER" id="PTHR30204:SF97">
    <property type="entry name" value="MERR FAMILY REGULATORY PROTEIN"/>
    <property type="match status" value="1"/>
</dbReference>
<feature type="domain" description="HTH merR-type" evidence="3">
    <location>
        <begin position="1"/>
        <end position="68"/>
    </location>
</feature>
<proteinExistence type="predicted"/>
<dbReference type="SMART" id="SM00422">
    <property type="entry name" value="HTH_MERR"/>
    <property type="match status" value="1"/>
</dbReference>
<dbReference type="PROSITE" id="PS00552">
    <property type="entry name" value="HTH_MERR_1"/>
    <property type="match status" value="1"/>
</dbReference>
<evidence type="ECO:0000256" key="1">
    <source>
        <dbReference type="ARBA" id="ARBA00023125"/>
    </source>
</evidence>
<evidence type="ECO:0000313" key="5">
    <source>
        <dbReference type="Proteomes" id="UP001234880"/>
    </source>
</evidence>
<evidence type="ECO:0000256" key="2">
    <source>
        <dbReference type="SAM" id="MobiDB-lite"/>
    </source>
</evidence>
<dbReference type="Proteomes" id="UP001234880">
    <property type="component" value="Unassembled WGS sequence"/>
</dbReference>
<organism evidence="4 5">
    <name type="scientific">Streptomyces demainii</name>
    <dbReference type="NCBI Taxonomy" id="588122"/>
    <lineage>
        <taxon>Bacteria</taxon>
        <taxon>Bacillati</taxon>
        <taxon>Actinomycetota</taxon>
        <taxon>Actinomycetes</taxon>
        <taxon>Kitasatosporales</taxon>
        <taxon>Streptomycetaceae</taxon>
        <taxon>Streptomyces</taxon>
    </lineage>
</organism>
<evidence type="ECO:0000313" key="4">
    <source>
        <dbReference type="EMBL" id="MDP9609925.1"/>
    </source>
</evidence>
<dbReference type="GO" id="GO:0003677">
    <property type="term" value="F:DNA binding"/>
    <property type="evidence" value="ECO:0007669"/>
    <property type="project" value="UniProtKB-KW"/>
</dbReference>
<dbReference type="RefSeq" id="WP_307110476.1">
    <property type="nucleotide sequence ID" value="NZ_JAURUE010000001.1"/>
</dbReference>
<dbReference type="CDD" id="cd01282">
    <property type="entry name" value="HTH_MerR-like_sg3"/>
    <property type="match status" value="1"/>
</dbReference>
<feature type="region of interest" description="Disordered" evidence="2">
    <location>
        <begin position="111"/>
        <end position="145"/>
    </location>
</feature>
<evidence type="ECO:0000259" key="3">
    <source>
        <dbReference type="PROSITE" id="PS50937"/>
    </source>
</evidence>
<dbReference type="Pfam" id="PF13411">
    <property type="entry name" value="MerR_1"/>
    <property type="match status" value="1"/>
</dbReference>
<dbReference type="PROSITE" id="PS50937">
    <property type="entry name" value="HTH_MERR_2"/>
    <property type="match status" value="1"/>
</dbReference>
<name>A0ABT9KND4_9ACTN</name>
<comment type="caution">
    <text evidence="4">The sequence shown here is derived from an EMBL/GenBank/DDBJ whole genome shotgun (WGS) entry which is preliminary data.</text>
</comment>